<dbReference type="NCBIfam" id="NF001809">
    <property type="entry name" value="PRK00528.1"/>
    <property type="match status" value="1"/>
</dbReference>
<reference evidence="8 9" key="1">
    <citation type="submission" date="2009-01" db="EMBL/GenBank/DDBJ databases">
        <authorList>
            <person name="Fulton L."/>
            <person name="Clifton S."/>
            <person name="Fulton B."/>
            <person name="Xu J."/>
            <person name="Minx P."/>
            <person name="Pepin K.H."/>
            <person name="Johnson M."/>
            <person name="Bhonagiri V."/>
            <person name="Nash W.E."/>
            <person name="Mardis E.R."/>
            <person name="Wilson R.K."/>
        </authorList>
    </citation>
    <scope>NUCLEOTIDE SEQUENCE [LARGE SCALE GENOMIC DNA]</scope>
    <source>
        <strain evidence="8 9">DSM 3353</strain>
    </source>
</reference>
<dbReference type="GO" id="GO:1990904">
    <property type="term" value="C:ribonucleoprotein complex"/>
    <property type="evidence" value="ECO:0007669"/>
    <property type="project" value="UniProtKB-KW"/>
</dbReference>
<dbReference type="GO" id="GO:0003735">
    <property type="term" value="F:structural constituent of ribosome"/>
    <property type="evidence" value="ECO:0007669"/>
    <property type="project" value="InterPro"/>
</dbReference>
<reference evidence="8 9" key="2">
    <citation type="submission" date="2009-02" db="EMBL/GenBank/DDBJ databases">
        <title>Draft genome sequence of Eubacterium hallii (DSM 3353).</title>
        <authorList>
            <person name="Sudarsanam P."/>
            <person name="Ley R."/>
            <person name="Guruge J."/>
            <person name="Turnbaugh P.J."/>
            <person name="Mahowald M."/>
            <person name="Liep D."/>
            <person name="Gordon J."/>
        </authorList>
    </citation>
    <scope>NUCLEOTIDE SEQUENCE [LARGE SCALE GENOMIC DNA]</scope>
    <source>
        <strain evidence="8 9">DSM 3353</strain>
    </source>
</reference>
<evidence type="ECO:0000256" key="2">
    <source>
        <dbReference type="ARBA" id="ARBA00022730"/>
    </source>
</evidence>
<evidence type="ECO:0000313" key="9">
    <source>
        <dbReference type="Proteomes" id="UP000003174"/>
    </source>
</evidence>
<dbReference type="EMBL" id="ACEP01000090">
    <property type="protein sequence ID" value="EEG36129.1"/>
    <property type="molecule type" value="Genomic_DNA"/>
</dbReference>
<keyword evidence="3 7" id="KW-0694">RNA-binding</keyword>
<dbReference type="NCBIfam" id="TIGR00105">
    <property type="entry name" value="L31"/>
    <property type="match status" value="1"/>
</dbReference>
<dbReference type="Proteomes" id="UP000003174">
    <property type="component" value="Unassembled WGS sequence"/>
</dbReference>
<comment type="subunit">
    <text evidence="7">Part of the 50S ribosomal subunit.</text>
</comment>
<dbReference type="Pfam" id="PF01197">
    <property type="entry name" value="Ribosomal_L31"/>
    <property type="match status" value="1"/>
</dbReference>
<dbReference type="InterPro" id="IPR042105">
    <property type="entry name" value="Ribosomal_bL31_sf"/>
</dbReference>
<evidence type="ECO:0000256" key="6">
    <source>
        <dbReference type="ARBA" id="ARBA00035687"/>
    </source>
</evidence>
<keyword evidence="4 7" id="KW-0689">Ribosomal protein</keyword>
<feature type="binding site" evidence="7">
    <location>
        <position position="46"/>
    </location>
    <ligand>
        <name>Zn(2+)</name>
        <dbReference type="ChEBI" id="CHEBI:29105"/>
    </ligand>
</feature>
<dbReference type="NCBIfam" id="NF000612">
    <property type="entry name" value="PRK00019.1"/>
    <property type="match status" value="1"/>
</dbReference>
<evidence type="ECO:0000256" key="1">
    <source>
        <dbReference type="ARBA" id="ARBA00009296"/>
    </source>
</evidence>
<protein>
    <recommendedName>
        <fullName evidence="6 7">Large ribosomal subunit protein bL31</fullName>
    </recommendedName>
</protein>
<dbReference type="PANTHER" id="PTHR33280">
    <property type="entry name" value="50S RIBOSOMAL PROTEIN L31, CHLOROPLASTIC"/>
    <property type="match status" value="1"/>
</dbReference>
<dbReference type="GO" id="GO:0005840">
    <property type="term" value="C:ribosome"/>
    <property type="evidence" value="ECO:0007669"/>
    <property type="project" value="UniProtKB-KW"/>
</dbReference>
<comment type="similarity">
    <text evidence="1 7">Belongs to the bacterial ribosomal protein bL31 family. Type A subfamily.</text>
</comment>
<dbReference type="GO" id="GO:0019843">
    <property type="term" value="F:rRNA binding"/>
    <property type="evidence" value="ECO:0007669"/>
    <property type="project" value="UniProtKB-KW"/>
</dbReference>
<gene>
    <name evidence="7 8" type="primary">rpmE</name>
    <name evidence="8" type="ORF">EUBHAL_02033</name>
</gene>
<feature type="binding site" evidence="7">
    <location>
        <position position="49"/>
    </location>
    <ligand>
        <name>Zn(2+)</name>
        <dbReference type="ChEBI" id="CHEBI:29105"/>
    </ligand>
</feature>
<accession>C0EX92</accession>
<dbReference type="InterPro" id="IPR034704">
    <property type="entry name" value="Ribosomal_bL28/bL31-like_sf"/>
</dbReference>
<dbReference type="eggNOG" id="COG0254">
    <property type="taxonomic scope" value="Bacteria"/>
</dbReference>
<feature type="binding site" evidence="7">
    <location>
        <position position="28"/>
    </location>
    <ligand>
        <name>Zn(2+)</name>
        <dbReference type="ChEBI" id="CHEBI:29105"/>
    </ligand>
</feature>
<comment type="cofactor">
    <cofactor evidence="7">
        <name>Zn(2+)</name>
        <dbReference type="ChEBI" id="CHEBI:29105"/>
    </cofactor>
    <text evidence="7">Binds 1 zinc ion per subunit.</text>
</comment>
<evidence type="ECO:0000313" key="8">
    <source>
        <dbReference type="EMBL" id="EEG36129.1"/>
    </source>
</evidence>
<dbReference type="AlphaFoldDB" id="C0EX92"/>
<dbReference type="SUPFAM" id="SSF143800">
    <property type="entry name" value="L28p-like"/>
    <property type="match status" value="1"/>
</dbReference>
<evidence type="ECO:0000256" key="4">
    <source>
        <dbReference type="ARBA" id="ARBA00022980"/>
    </source>
</evidence>
<evidence type="ECO:0000256" key="5">
    <source>
        <dbReference type="ARBA" id="ARBA00023274"/>
    </source>
</evidence>
<dbReference type="PRINTS" id="PR01249">
    <property type="entry name" value="RIBOSOMALL31"/>
</dbReference>
<keyword evidence="7" id="KW-0479">Metal-binding</keyword>
<dbReference type="PANTHER" id="PTHR33280:SF1">
    <property type="entry name" value="LARGE RIBOSOMAL SUBUNIT PROTEIN BL31C"/>
    <property type="match status" value="1"/>
</dbReference>
<dbReference type="InterPro" id="IPR027491">
    <property type="entry name" value="Ribosomal_bL31_A"/>
</dbReference>
<feature type="binding site" evidence="7">
    <location>
        <position position="26"/>
    </location>
    <ligand>
        <name>Zn(2+)</name>
        <dbReference type="ChEBI" id="CHEBI:29105"/>
    </ligand>
</feature>
<proteinExistence type="inferred from homology"/>
<comment type="caution">
    <text evidence="8">The sequence shown here is derived from an EMBL/GenBank/DDBJ whole genome shotgun (WGS) entry which is preliminary data.</text>
</comment>
<evidence type="ECO:0000256" key="3">
    <source>
        <dbReference type="ARBA" id="ARBA00022884"/>
    </source>
</evidence>
<dbReference type="InterPro" id="IPR002150">
    <property type="entry name" value="Ribosomal_bL31"/>
</dbReference>
<dbReference type="GO" id="GO:0046872">
    <property type="term" value="F:metal ion binding"/>
    <property type="evidence" value="ECO:0007669"/>
    <property type="project" value="UniProtKB-KW"/>
</dbReference>
<keyword evidence="7" id="KW-0862">Zinc</keyword>
<keyword evidence="2 7" id="KW-0699">rRNA-binding</keyword>
<sequence length="78" mass="9024">MKHILEEVNKMREGIHPNYYQAKVVCNCGNEFVTGSTKEDIHVEICSKCHSFYTGQQKAAKARGRIDKFNRKYGMNQN</sequence>
<name>C0EX92_9FIRM</name>
<dbReference type="HAMAP" id="MF_00501">
    <property type="entry name" value="Ribosomal_bL31_1"/>
    <property type="match status" value="1"/>
</dbReference>
<keyword evidence="5 7" id="KW-0687">Ribonucleoprotein</keyword>
<comment type="function">
    <text evidence="7">Binds the 23S rRNA.</text>
</comment>
<dbReference type="GO" id="GO:0006412">
    <property type="term" value="P:translation"/>
    <property type="evidence" value="ECO:0007669"/>
    <property type="project" value="UniProtKB-UniRule"/>
</dbReference>
<evidence type="ECO:0000256" key="7">
    <source>
        <dbReference type="HAMAP-Rule" id="MF_00501"/>
    </source>
</evidence>
<organism evidence="8 9">
    <name type="scientific">Anaerobutyricum hallii DSM 3353</name>
    <dbReference type="NCBI Taxonomy" id="411469"/>
    <lineage>
        <taxon>Bacteria</taxon>
        <taxon>Bacillati</taxon>
        <taxon>Bacillota</taxon>
        <taxon>Clostridia</taxon>
        <taxon>Lachnospirales</taxon>
        <taxon>Lachnospiraceae</taxon>
        <taxon>Anaerobutyricum</taxon>
    </lineage>
</organism>
<dbReference type="Gene3D" id="4.10.830.30">
    <property type="entry name" value="Ribosomal protein L31"/>
    <property type="match status" value="1"/>
</dbReference>